<dbReference type="Proteomes" id="UP000033101">
    <property type="component" value="Chromosome"/>
</dbReference>
<keyword evidence="2" id="KW-1185">Reference proteome</keyword>
<gene>
    <name evidence="1" type="ORF">MSHOH_0964</name>
</gene>
<protein>
    <submittedName>
        <fullName evidence="1">Uncharacterized protein</fullName>
    </submittedName>
</protein>
<dbReference type="PATRIC" id="fig|1434110.4.peg.1199"/>
<proteinExistence type="predicted"/>
<organism evidence="1 2">
    <name type="scientific">Methanosarcina horonobensis HB-1 = JCM 15518</name>
    <dbReference type="NCBI Taxonomy" id="1434110"/>
    <lineage>
        <taxon>Archaea</taxon>
        <taxon>Methanobacteriati</taxon>
        <taxon>Methanobacteriota</taxon>
        <taxon>Stenosarchaea group</taxon>
        <taxon>Methanomicrobia</taxon>
        <taxon>Methanosarcinales</taxon>
        <taxon>Methanosarcinaceae</taxon>
        <taxon>Methanosarcina</taxon>
    </lineage>
</organism>
<name>A0A0E3SC30_9EURY</name>
<evidence type="ECO:0000313" key="1">
    <source>
        <dbReference type="EMBL" id="AKB77447.1"/>
    </source>
</evidence>
<evidence type="ECO:0000313" key="2">
    <source>
        <dbReference type="Proteomes" id="UP000033101"/>
    </source>
</evidence>
<dbReference type="KEGG" id="mhor:MSHOH_0964"/>
<dbReference type="STRING" id="1434110.MSHOH_0964"/>
<accession>A0A0E3SC30</accession>
<reference evidence="1 2" key="1">
    <citation type="submission" date="2014-07" db="EMBL/GenBank/DDBJ databases">
        <title>Methanogenic archaea and the global carbon cycle.</title>
        <authorList>
            <person name="Henriksen J.R."/>
            <person name="Luke J."/>
            <person name="Reinhart S."/>
            <person name="Benedict M.N."/>
            <person name="Youngblut N.D."/>
            <person name="Metcalf M.E."/>
            <person name="Whitaker R.J."/>
            <person name="Metcalf W.W."/>
        </authorList>
    </citation>
    <scope>NUCLEOTIDE SEQUENCE [LARGE SCALE GENOMIC DNA]</scope>
    <source>
        <strain evidence="1 2">HB-1</strain>
    </source>
</reference>
<dbReference type="HOGENOM" id="CLU_2748189_0_0_2"/>
<dbReference type="EMBL" id="CP009516">
    <property type="protein sequence ID" value="AKB77447.1"/>
    <property type="molecule type" value="Genomic_DNA"/>
</dbReference>
<sequence length="70" mass="7932">MEYNPSTDLFTWVIQTDDGINHEIIKNISVTFLNNLKTAIVDGLEQRAALIGNVNEYSVAVPEKLLRDNR</sequence>
<dbReference type="AlphaFoldDB" id="A0A0E3SC30"/>